<proteinExistence type="predicted"/>
<accession>A0A8J7Z2E4</accession>
<evidence type="ECO:0000313" key="1">
    <source>
        <dbReference type="EMBL" id="NDJ16898.1"/>
    </source>
</evidence>
<protein>
    <submittedName>
        <fullName evidence="1">Uncharacterized protein</fullName>
    </submittedName>
</protein>
<keyword evidence="2" id="KW-1185">Reference proteome</keyword>
<dbReference type="EMBL" id="WVIE01000005">
    <property type="protein sequence ID" value="NDJ16898.1"/>
    <property type="molecule type" value="Genomic_DNA"/>
</dbReference>
<gene>
    <name evidence="1" type="ORF">GS601_06280</name>
</gene>
<organism evidence="1 2">
    <name type="scientific">Myxacorys almedinensis A</name>
    <dbReference type="NCBI Taxonomy" id="2690445"/>
    <lineage>
        <taxon>Bacteria</taxon>
        <taxon>Bacillati</taxon>
        <taxon>Cyanobacteriota</taxon>
        <taxon>Cyanophyceae</taxon>
        <taxon>Leptolyngbyales</taxon>
        <taxon>Leptolyngbyaceae</taxon>
        <taxon>Myxacorys</taxon>
        <taxon>Myxacorys almedinensis</taxon>
    </lineage>
</organism>
<comment type="caution">
    <text evidence="1">The sequence shown here is derived from an EMBL/GenBank/DDBJ whole genome shotgun (WGS) entry which is preliminary data.</text>
</comment>
<evidence type="ECO:0000313" key="2">
    <source>
        <dbReference type="Proteomes" id="UP000646053"/>
    </source>
</evidence>
<reference evidence="1" key="1">
    <citation type="submission" date="2019-12" db="EMBL/GenBank/DDBJ databases">
        <title>High-Quality draft genome sequences of three cyanobacteria isolated from the limestone walls of the Old Cathedral of Coimbra.</title>
        <authorList>
            <person name="Tiago I."/>
            <person name="Soares F."/>
            <person name="Portugal A."/>
        </authorList>
    </citation>
    <scope>NUCLEOTIDE SEQUENCE</scope>
    <source>
        <strain evidence="1">A</strain>
    </source>
</reference>
<sequence length="49" mass="5282">MNISKHYAIATHPSAIDNRARAASQIPQGSLKLDTTIALQAVGDRIIPR</sequence>
<dbReference type="Proteomes" id="UP000646053">
    <property type="component" value="Unassembled WGS sequence"/>
</dbReference>
<dbReference type="RefSeq" id="WP_162422403.1">
    <property type="nucleotide sequence ID" value="NZ_WVIE01000005.1"/>
</dbReference>
<dbReference type="AlphaFoldDB" id="A0A8J7Z2E4"/>
<name>A0A8J7Z2E4_9CYAN</name>